<evidence type="ECO:0000313" key="2">
    <source>
        <dbReference type="Proteomes" id="UP000076532"/>
    </source>
</evidence>
<dbReference type="EMBL" id="KV417511">
    <property type="protein sequence ID" value="KZP26930.1"/>
    <property type="molecule type" value="Genomic_DNA"/>
</dbReference>
<gene>
    <name evidence="1" type="ORF">FIBSPDRAFT_731520</name>
</gene>
<feature type="non-terminal residue" evidence="1">
    <location>
        <position position="679"/>
    </location>
</feature>
<dbReference type="Proteomes" id="UP000076532">
    <property type="component" value="Unassembled WGS sequence"/>
</dbReference>
<name>A0A166QAC3_9AGAM</name>
<evidence type="ECO:0000313" key="1">
    <source>
        <dbReference type="EMBL" id="KZP26930.1"/>
    </source>
</evidence>
<proteinExistence type="predicted"/>
<dbReference type="AlphaFoldDB" id="A0A166QAC3"/>
<protein>
    <submittedName>
        <fullName evidence="1">Uncharacterized protein</fullName>
    </submittedName>
</protein>
<reference evidence="1 2" key="1">
    <citation type="journal article" date="2016" name="Mol. Biol. Evol.">
        <title>Comparative Genomics of Early-Diverging Mushroom-Forming Fungi Provides Insights into the Origins of Lignocellulose Decay Capabilities.</title>
        <authorList>
            <person name="Nagy L.G."/>
            <person name="Riley R."/>
            <person name="Tritt A."/>
            <person name="Adam C."/>
            <person name="Daum C."/>
            <person name="Floudas D."/>
            <person name="Sun H."/>
            <person name="Yadav J.S."/>
            <person name="Pangilinan J."/>
            <person name="Larsson K.H."/>
            <person name="Matsuura K."/>
            <person name="Barry K."/>
            <person name="Labutti K."/>
            <person name="Kuo R."/>
            <person name="Ohm R.A."/>
            <person name="Bhattacharya S.S."/>
            <person name="Shirouzu T."/>
            <person name="Yoshinaga Y."/>
            <person name="Martin F.M."/>
            <person name="Grigoriev I.V."/>
            <person name="Hibbett D.S."/>
        </authorList>
    </citation>
    <scope>NUCLEOTIDE SEQUENCE [LARGE SCALE GENOMIC DNA]</scope>
    <source>
        <strain evidence="1 2">CBS 109695</strain>
    </source>
</reference>
<keyword evidence="2" id="KW-1185">Reference proteome</keyword>
<accession>A0A166QAC3</accession>
<organism evidence="1 2">
    <name type="scientific">Athelia psychrophila</name>
    <dbReference type="NCBI Taxonomy" id="1759441"/>
    <lineage>
        <taxon>Eukaryota</taxon>
        <taxon>Fungi</taxon>
        <taxon>Dikarya</taxon>
        <taxon>Basidiomycota</taxon>
        <taxon>Agaricomycotina</taxon>
        <taxon>Agaricomycetes</taxon>
        <taxon>Agaricomycetidae</taxon>
        <taxon>Atheliales</taxon>
        <taxon>Atheliaceae</taxon>
        <taxon>Athelia</taxon>
    </lineage>
</organism>
<dbReference type="OrthoDB" id="3048541at2759"/>
<sequence>MECRSLNTSSEVLRLRTRANQEELELKTNLRYLSFNQLADTIERKNQQKDAYRLEVRELVIISDEFATDLKLQLLHLGQKYISATARITDHERFIDVAARNDRDGLGRLIKVAIKNKRGIREITRRSELAIKSIYNVKSFTKFQFDLQTLNLVFGGPKLAYAMAKAMNLPSVRSTQSHSSRPQIQACIGFPSADEISANVTAIHKAQILWDHGMRPKQRGYTLLIDEIALEERPRFDVSRDAVIGISRESASLCDLSPVTLESLHGIADGLQDRSITRAKEATVVSLAAFDGEHYSPIPILLSGTDKTETERPQSQILNLIIDTWDQSEHGQSFYGDIWSIASDGDATRRKALHRLFMCETLSPSDDLYHLLGGMPLMNLNCGKKARTLEIDFKHKFKNFATHLRTTDGILITGDHITPVMLKLKLNIELGLPSSKLDILFNHKDHQNVPNAVELLTALHRLSEKEGLQDKMENQGLATLGHFTGLLVRPFTDPEMSLSDQLTSLSAAGHMLLVLYRRNRTSFCPGQFYYDTQSFIKATFWNVAKQKLLHPAGQFFIIQGGSDRLEGSFGEYRTADHCHNIDLLQLQHRSSQIAEVQRIFAEHPDIDRGHRRLNLKGNEGVDHTNPRSWIGDVTVASVSLRAAWNAGRRKAQSIFNELSVPCIDFASLPLNVDLLRPFG</sequence>